<organism evidence="2">
    <name type="scientific">bioreactor metagenome</name>
    <dbReference type="NCBI Taxonomy" id="1076179"/>
    <lineage>
        <taxon>unclassified sequences</taxon>
        <taxon>metagenomes</taxon>
        <taxon>ecological metagenomes</taxon>
    </lineage>
</organism>
<proteinExistence type="predicted"/>
<dbReference type="Pfam" id="PF09369">
    <property type="entry name" value="MZB"/>
    <property type="match status" value="1"/>
</dbReference>
<name>A0A645IQD4_9ZZZZ</name>
<dbReference type="GO" id="GO:0006289">
    <property type="term" value="P:nucleotide-excision repair"/>
    <property type="evidence" value="ECO:0007669"/>
    <property type="project" value="TreeGrafter"/>
</dbReference>
<gene>
    <name evidence="2" type="ORF">SDC9_201242</name>
</gene>
<dbReference type="AlphaFoldDB" id="A0A645IQD4"/>
<feature type="domain" description="MrfA-like Zn-binding" evidence="1">
    <location>
        <begin position="51"/>
        <end position="130"/>
    </location>
</feature>
<comment type="caution">
    <text evidence="2">The sequence shown here is derived from an EMBL/GenBank/DDBJ whole genome shotgun (WGS) entry which is preliminary data.</text>
</comment>
<dbReference type="GO" id="GO:0005634">
    <property type="term" value="C:nucleus"/>
    <property type="evidence" value="ECO:0007669"/>
    <property type="project" value="TreeGrafter"/>
</dbReference>
<evidence type="ECO:0000259" key="1">
    <source>
        <dbReference type="Pfam" id="PF09369"/>
    </source>
</evidence>
<reference evidence="2" key="1">
    <citation type="submission" date="2019-08" db="EMBL/GenBank/DDBJ databases">
        <authorList>
            <person name="Kucharzyk K."/>
            <person name="Murdoch R.W."/>
            <person name="Higgins S."/>
            <person name="Loffler F."/>
        </authorList>
    </citation>
    <scope>NUCLEOTIDE SEQUENCE</scope>
</reference>
<dbReference type="PANTHER" id="PTHR47957">
    <property type="entry name" value="ATP-DEPENDENT HELICASE HRQ1"/>
    <property type="match status" value="1"/>
</dbReference>
<dbReference type="GO" id="GO:0036297">
    <property type="term" value="P:interstrand cross-link repair"/>
    <property type="evidence" value="ECO:0007669"/>
    <property type="project" value="TreeGrafter"/>
</dbReference>
<evidence type="ECO:0000313" key="2">
    <source>
        <dbReference type="EMBL" id="MPN53578.1"/>
    </source>
</evidence>
<dbReference type="PANTHER" id="PTHR47957:SF3">
    <property type="entry name" value="ATP-DEPENDENT HELICASE HRQ1"/>
    <property type="match status" value="1"/>
</dbReference>
<protein>
    <recommendedName>
        <fullName evidence="1">MrfA-like Zn-binding domain-containing protein</fullName>
    </recommendedName>
</protein>
<dbReference type="GO" id="GO:0043138">
    <property type="term" value="F:3'-5' DNA helicase activity"/>
    <property type="evidence" value="ECO:0007669"/>
    <property type="project" value="TreeGrafter"/>
</dbReference>
<dbReference type="InterPro" id="IPR018973">
    <property type="entry name" value="MZB"/>
</dbReference>
<sequence length="153" mass="16364">MYKVIDISTRKTVGHGTVDLPEDRIDTTSLWITMPEKARSRPGLLPAMNGLANLLKNLAPLFLMCDSSDIYVSTALSEPTLKQPALFLSDAIPGGVGLAEGAYDSIRSILMACREQLDSCRCSDGCPSCIGTVNSGIKAKDLTGKLLDDILCT</sequence>
<accession>A0A645IQD4</accession>
<dbReference type="EMBL" id="VSSQ01120844">
    <property type="protein sequence ID" value="MPN53578.1"/>
    <property type="molecule type" value="Genomic_DNA"/>
</dbReference>